<sequence length="208" mass="24574">MHYNLDEIEYVKAVVLNGYKADINVQIQIKLRKAVDTENIQVKLVSNRKGFNQVDKRWLKNYNEMWNIPEDIFKLLQYFTGEIKPYIKNTRENRRMFLDKFSVQEQEKLINWFEKNKIMILTDVIKGRGEFSAEWVLVAQKVSNNARWVLKNINDVLNHYYGNGKVEVSPKGSIKFCKLTIQRKGGDNGRETANMLQFKLDPAELFDY</sequence>
<proteinExistence type="predicted"/>
<comment type="caution">
    <text evidence="1">The sequence shown here is derived from an EMBL/GenBank/DDBJ whole genome shotgun (WGS) entry which is preliminary data.</text>
</comment>
<organism evidence="1 2">
    <name type="scientific">Pseudoleptotrichia goodfellowii F0264</name>
    <dbReference type="NCBI Taxonomy" id="596323"/>
    <lineage>
        <taxon>Bacteria</taxon>
        <taxon>Fusobacteriati</taxon>
        <taxon>Fusobacteriota</taxon>
        <taxon>Fusobacteriia</taxon>
        <taxon>Fusobacteriales</taxon>
        <taxon>Leptotrichiaceae</taxon>
        <taxon>Pseudoleptotrichia</taxon>
    </lineage>
</organism>
<dbReference type="Proteomes" id="UP000004226">
    <property type="component" value="Unassembled WGS sequence"/>
</dbReference>
<gene>
    <name evidence="1" type="ORF">HMPREF0554_1306</name>
</gene>
<evidence type="ECO:0000313" key="2">
    <source>
        <dbReference type="Proteomes" id="UP000004226"/>
    </source>
</evidence>
<keyword evidence="2" id="KW-1185">Reference proteome</keyword>
<dbReference type="InterPro" id="IPR021107">
    <property type="entry name" value="Restrct_endonuc_II_HinP1I"/>
</dbReference>
<dbReference type="RefSeq" id="WP_006807267.1">
    <property type="nucleotide sequence ID" value="NZ_ADAD01000108.1"/>
</dbReference>
<evidence type="ECO:0000313" key="1">
    <source>
        <dbReference type="EMBL" id="EEY35114.1"/>
    </source>
</evidence>
<reference evidence="1 2" key="1">
    <citation type="submission" date="2009-10" db="EMBL/GenBank/DDBJ databases">
        <authorList>
            <person name="Harkins D.M."/>
            <person name="Madupu R."/>
            <person name="Durkin A.S."/>
            <person name="Torralba M."/>
            <person name="Methe B."/>
            <person name="Sutton G.G."/>
            <person name="Strausberg R.L."/>
            <person name="Nelson K.E."/>
        </authorList>
    </citation>
    <scope>NUCLEOTIDE SEQUENCE [LARGE SCALE GENOMIC DNA]</scope>
    <source>
        <strain evidence="1 2">F0264</strain>
    </source>
</reference>
<dbReference type="Gene3D" id="3.40.1350.40">
    <property type="match status" value="2"/>
</dbReference>
<name>D0GLB7_9FUSO</name>
<dbReference type="Pfam" id="PF11463">
    <property type="entry name" value="R-HINP1I"/>
    <property type="match status" value="1"/>
</dbReference>
<accession>D0GLB7</accession>
<dbReference type="AlphaFoldDB" id="D0GLB7"/>
<dbReference type="REBASE" id="42810">
    <property type="entry name" value="Lgo264ORF1307P"/>
</dbReference>
<dbReference type="EMBL" id="ADAD01000108">
    <property type="protein sequence ID" value="EEY35114.1"/>
    <property type="molecule type" value="Genomic_DNA"/>
</dbReference>
<dbReference type="eggNOG" id="ENOG502ZBWB">
    <property type="taxonomic scope" value="Bacteria"/>
</dbReference>
<dbReference type="CDD" id="cd22331">
    <property type="entry name" value="HinP1I-like"/>
    <property type="match status" value="1"/>
</dbReference>
<evidence type="ECO:0008006" key="3">
    <source>
        <dbReference type="Google" id="ProtNLM"/>
    </source>
</evidence>
<protein>
    <recommendedName>
        <fullName evidence="3">R.HinP1I restriction endonuclease</fullName>
    </recommendedName>
</protein>